<dbReference type="InterPro" id="IPR046450">
    <property type="entry name" value="PA_dom_sf"/>
</dbReference>
<comment type="caution">
    <text evidence="3">The sequence shown here is derived from an EMBL/GenBank/DDBJ whole genome shotgun (WGS) entry which is preliminary data.</text>
</comment>
<organism evidence="3 4">
    <name type="scientific">Armatimonas rosea</name>
    <dbReference type="NCBI Taxonomy" id="685828"/>
    <lineage>
        <taxon>Bacteria</taxon>
        <taxon>Bacillati</taxon>
        <taxon>Armatimonadota</taxon>
        <taxon>Armatimonadia</taxon>
        <taxon>Armatimonadales</taxon>
        <taxon>Armatimonadaceae</taxon>
        <taxon>Armatimonas</taxon>
    </lineage>
</organism>
<feature type="signal peptide" evidence="1">
    <location>
        <begin position="1"/>
        <end position="20"/>
    </location>
</feature>
<dbReference type="SUPFAM" id="SSF53187">
    <property type="entry name" value="Zn-dependent exopeptidases"/>
    <property type="match status" value="1"/>
</dbReference>
<dbReference type="RefSeq" id="WP_184197516.1">
    <property type="nucleotide sequence ID" value="NZ_JACHGW010000002.1"/>
</dbReference>
<dbReference type="InterPro" id="IPR036034">
    <property type="entry name" value="PDZ_sf"/>
</dbReference>
<gene>
    <name evidence="3" type="ORF">HNQ39_002977</name>
</gene>
<dbReference type="SUPFAM" id="SSF52025">
    <property type="entry name" value="PA domain"/>
    <property type="match status" value="1"/>
</dbReference>
<dbReference type="Gene3D" id="3.40.630.10">
    <property type="entry name" value="Zn peptidases"/>
    <property type="match status" value="1"/>
</dbReference>
<evidence type="ECO:0000313" key="3">
    <source>
        <dbReference type="EMBL" id="MBB6051186.1"/>
    </source>
</evidence>
<dbReference type="PANTHER" id="PTHR12147:SF26">
    <property type="entry name" value="PEPTIDASE M28 DOMAIN-CONTAINING PROTEIN"/>
    <property type="match status" value="1"/>
</dbReference>
<dbReference type="SUPFAM" id="SSF50156">
    <property type="entry name" value="PDZ domain-like"/>
    <property type="match status" value="1"/>
</dbReference>
<dbReference type="InterPro" id="IPR007484">
    <property type="entry name" value="Peptidase_M28"/>
</dbReference>
<dbReference type="InterPro" id="IPR001478">
    <property type="entry name" value="PDZ"/>
</dbReference>
<evidence type="ECO:0000313" key="4">
    <source>
        <dbReference type="Proteomes" id="UP000520814"/>
    </source>
</evidence>
<keyword evidence="4" id="KW-1185">Reference proteome</keyword>
<dbReference type="EMBL" id="JACHGW010000002">
    <property type="protein sequence ID" value="MBB6051186.1"/>
    <property type="molecule type" value="Genomic_DNA"/>
</dbReference>
<dbReference type="GO" id="GO:0006508">
    <property type="term" value="P:proteolysis"/>
    <property type="evidence" value="ECO:0007669"/>
    <property type="project" value="InterPro"/>
</dbReference>
<dbReference type="Pfam" id="PF02225">
    <property type="entry name" value="PA"/>
    <property type="match status" value="1"/>
</dbReference>
<dbReference type="GO" id="GO:0008235">
    <property type="term" value="F:metalloexopeptidase activity"/>
    <property type="evidence" value="ECO:0007669"/>
    <property type="project" value="InterPro"/>
</dbReference>
<dbReference type="InterPro" id="IPR003137">
    <property type="entry name" value="PA_domain"/>
</dbReference>
<dbReference type="Pfam" id="PF04389">
    <property type="entry name" value="Peptidase_M28"/>
    <property type="match status" value="1"/>
</dbReference>
<evidence type="ECO:0000256" key="1">
    <source>
        <dbReference type="SAM" id="SignalP"/>
    </source>
</evidence>
<dbReference type="Proteomes" id="UP000520814">
    <property type="component" value="Unassembled WGS sequence"/>
</dbReference>
<feature type="domain" description="PDZ" evidence="2">
    <location>
        <begin position="440"/>
        <end position="525"/>
    </location>
</feature>
<reference evidence="3 4" key="1">
    <citation type="submission" date="2020-08" db="EMBL/GenBank/DDBJ databases">
        <title>Genomic Encyclopedia of Type Strains, Phase IV (KMG-IV): sequencing the most valuable type-strain genomes for metagenomic binning, comparative biology and taxonomic classification.</title>
        <authorList>
            <person name="Goeker M."/>
        </authorList>
    </citation>
    <scope>NUCLEOTIDE SEQUENCE [LARGE SCALE GENOMIC DNA]</scope>
    <source>
        <strain evidence="3 4">DSM 23562</strain>
    </source>
</reference>
<dbReference type="SMART" id="SM00228">
    <property type="entry name" value="PDZ"/>
    <property type="match status" value="1"/>
</dbReference>
<proteinExistence type="predicted"/>
<accession>A0A7W9SR10</accession>
<sequence>MKRFSLSLALTLALGSLASAQTFSPDSVKNHVAYLASDALAGRGSGTRGNEAAAKYIAEQFKKAGLKPAGTKGYLQPFAFPAGVAQGSKNRLQVSGFGRYAAGQTFEPSPLSTTGEVSGALVFVGEGVEYSQDVKGKIAVAFSGGEGGVRKKAVVARDKGALGLIVASADDAALRFEEGDGTDAGLPIAIVRKSVIEAWKAKGGTLTATLQTEVKKQTKTSANILGLLEGSDPALKGEVLVIGAHMDHLGMGGTHSLAESKAPAIHHGADDNASGTAGVLELAAYFAKNPPKRSILFMCFSGEELGLLGSAHYVKNPTVPLDKTVAMVNMDMIGRLDQDKLIAVGSGTSPEWNPLLDRLNAESKFTLARSESGFGSSDQQSFYNAKIPVLFFFTGLHGDYHRPSDTADKINYAGEAKVLALVARAAQAIADAPTRPGFTQIAVVQEQPARFRVSLGSIPAYSYEGEGVQLDGVRPGSPAEKAGLQKGDIMIKFGERTIKNVQEYTLALGEHKPGDVVEIVVKRGEQTLTLKATLAASSR</sequence>
<evidence type="ECO:0000259" key="2">
    <source>
        <dbReference type="PROSITE" id="PS50106"/>
    </source>
</evidence>
<keyword evidence="1" id="KW-0732">Signal</keyword>
<dbReference type="PANTHER" id="PTHR12147">
    <property type="entry name" value="METALLOPEPTIDASE M28 FAMILY MEMBER"/>
    <property type="match status" value="1"/>
</dbReference>
<dbReference type="PROSITE" id="PS50106">
    <property type="entry name" value="PDZ"/>
    <property type="match status" value="1"/>
</dbReference>
<protein>
    <recommendedName>
        <fullName evidence="2">PDZ domain-containing protein</fullName>
    </recommendedName>
</protein>
<dbReference type="AlphaFoldDB" id="A0A7W9SR10"/>
<dbReference type="Pfam" id="PF13180">
    <property type="entry name" value="PDZ_2"/>
    <property type="match status" value="1"/>
</dbReference>
<name>A0A7W9SR10_ARMRO</name>
<dbReference type="InterPro" id="IPR045175">
    <property type="entry name" value="M28_fam"/>
</dbReference>
<feature type="chain" id="PRO_5031284625" description="PDZ domain-containing protein" evidence="1">
    <location>
        <begin position="21"/>
        <end position="539"/>
    </location>
</feature>
<dbReference type="Gene3D" id="3.50.30.30">
    <property type="match status" value="1"/>
</dbReference>
<dbReference type="Gene3D" id="2.30.42.10">
    <property type="match status" value="1"/>
</dbReference>